<proteinExistence type="predicted"/>
<evidence type="ECO:0000313" key="2">
    <source>
        <dbReference type="EMBL" id="GFH50792.1"/>
    </source>
</evidence>
<comment type="caution">
    <text evidence="2">The sequence shown here is derived from an EMBL/GenBank/DDBJ whole genome shotgun (WGS) entry which is preliminary data.</text>
</comment>
<keyword evidence="3" id="KW-1185">Reference proteome</keyword>
<evidence type="ECO:0000313" key="3">
    <source>
        <dbReference type="Proteomes" id="UP001054902"/>
    </source>
</evidence>
<reference evidence="2 3" key="1">
    <citation type="journal article" date="2021" name="Sci. Rep.">
        <title>The genome of the diatom Chaetoceros tenuissimus carries an ancient integrated fragment of an extant virus.</title>
        <authorList>
            <person name="Hongo Y."/>
            <person name="Kimura K."/>
            <person name="Takaki Y."/>
            <person name="Yoshida Y."/>
            <person name="Baba S."/>
            <person name="Kobayashi G."/>
            <person name="Nagasaki K."/>
            <person name="Hano T."/>
            <person name="Tomaru Y."/>
        </authorList>
    </citation>
    <scope>NUCLEOTIDE SEQUENCE [LARGE SCALE GENOMIC DNA]</scope>
    <source>
        <strain evidence="2 3">NIES-3715</strain>
    </source>
</reference>
<keyword evidence="1" id="KW-0175">Coiled coil</keyword>
<dbReference type="Proteomes" id="UP001054902">
    <property type="component" value="Unassembled WGS sequence"/>
</dbReference>
<dbReference type="EMBL" id="BLLK01000040">
    <property type="protein sequence ID" value="GFH50792.1"/>
    <property type="molecule type" value="Genomic_DNA"/>
</dbReference>
<name>A0AAD3H4Z0_9STRA</name>
<accession>A0AAD3H4Z0</accession>
<protein>
    <submittedName>
        <fullName evidence="2">Uncharacterized protein</fullName>
    </submittedName>
</protein>
<evidence type="ECO:0000256" key="1">
    <source>
        <dbReference type="SAM" id="Coils"/>
    </source>
</evidence>
<sequence length="71" mass="8310">MNQLKSDKKEMNNIENNMEKLKQEIVSLEMKIEESADEGWTVLTNLTDKMNAIFVRWFELAEAIEEAKSEC</sequence>
<dbReference type="AlphaFoldDB" id="A0AAD3H4Z0"/>
<organism evidence="2 3">
    <name type="scientific">Chaetoceros tenuissimus</name>
    <dbReference type="NCBI Taxonomy" id="426638"/>
    <lineage>
        <taxon>Eukaryota</taxon>
        <taxon>Sar</taxon>
        <taxon>Stramenopiles</taxon>
        <taxon>Ochrophyta</taxon>
        <taxon>Bacillariophyta</taxon>
        <taxon>Coscinodiscophyceae</taxon>
        <taxon>Chaetocerotophycidae</taxon>
        <taxon>Chaetocerotales</taxon>
        <taxon>Chaetocerotaceae</taxon>
        <taxon>Chaetoceros</taxon>
    </lineage>
</organism>
<feature type="coiled-coil region" evidence="1">
    <location>
        <begin position="1"/>
        <end position="38"/>
    </location>
</feature>
<gene>
    <name evidence="2" type="ORF">CTEN210_07268</name>
</gene>